<dbReference type="PROSITE" id="PS51257">
    <property type="entry name" value="PROKAR_LIPOPROTEIN"/>
    <property type="match status" value="1"/>
</dbReference>
<accession>A0ABU2Y5E9</accession>
<feature type="chain" id="PRO_5045764019" evidence="1">
    <location>
        <begin position="25"/>
        <end position="1233"/>
    </location>
</feature>
<organism evidence="3 4">
    <name type="scientific">Urechidicola vernalis</name>
    <dbReference type="NCBI Taxonomy" id="3075600"/>
    <lineage>
        <taxon>Bacteria</taxon>
        <taxon>Pseudomonadati</taxon>
        <taxon>Bacteroidota</taxon>
        <taxon>Flavobacteriia</taxon>
        <taxon>Flavobacteriales</taxon>
        <taxon>Flavobacteriaceae</taxon>
        <taxon>Urechidicola</taxon>
    </lineage>
</organism>
<dbReference type="InterPro" id="IPR029052">
    <property type="entry name" value="Metallo-depent_PP-like"/>
</dbReference>
<dbReference type="RefSeq" id="WP_311592358.1">
    <property type="nucleotide sequence ID" value="NZ_JAVRHV010000001.1"/>
</dbReference>
<keyword evidence="4" id="KW-1185">Reference proteome</keyword>
<dbReference type="EMBL" id="JAVRHV010000001">
    <property type="protein sequence ID" value="MDT0552490.1"/>
    <property type="molecule type" value="Genomic_DNA"/>
</dbReference>
<gene>
    <name evidence="3" type="ORF">RM519_04470</name>
</gene>
<feature type="domain" description="Calcineurin-like phosphoesterase" evidence="2">
    <location>
        <begin position="73"/>
        <end position="245"/>
    </location>
</feature>
<dbReference type="Proteomes" id="UP001252186">
    <property type="component" value="Unassembled WGS sequence"/>
</dbReference>
<protein>
    <submittedName>
        <fullName evidence="3">Metallophosphoesterase</fullName>
    </submittedName>
</protein>
<evidence type="ECO:0000259" key="2">
    <source>
        <dbReference type="Pfam" id="PF00149"/>
    </source>
</evidence>
<name>A0ABU2Y5E9_9FLAO</name>
<proteinExistence type="predicted"/>
<comment type="caution">
    <text evidence="3">The sequence shown here is derived from an EMBL/GenBank/DDBJ whole genome shotgun (WGS) entry which is preliminary data.</text>
</comment>
<evidence type="ECO:0000256" key="1">
    <source>
        <dbReference type="SAM" id="SignalP"/>
    </source>
</evidence>
<keyword evidence="1" id="KW-0732">Signal</keyword>
<evidence type="ECO:0000313" key="3">
    <source>
        <dbReference type="EMBL" id="MDT0552490.1"/>
    </source>
</evidence>
<evidence type="ECO:0000313" key="4">
    <source>
        <dbReference type="Proteomes" id="UP001252186"/>
    </source>
</evidence>
<dbReference type="InterPro" id="IPR004843">
    <property type="entry name" value="Calcineurin-like_PHP"/>
</dbReference>
<reference evidence="3 4" key="1">
    <citation type="submission" date="2023-09" db="EMBL/GenBank/DDBJ databases">
        <authorList>
            <person name="Rey-Velasco X."/>
        </authorList>
    </citation>
    <scope>NUCLEOTIDE SEQUENCE [LARGE SCALE GENOMIC DNA]</scope>
    <source>
        <strain evidence="3 4">P050</strain>
    </source>
</reference>
<dbReference type="Gene3D" id="3.60.21.10">
    <property type="match status" value="1"/>
</dbReference>
<sequence>MSRFKWTKLSILTLLALVTSCATYNEQHKGIGKNWETEFPENNISPIHTFYFLGDGGLATPESFSRDFSILKQELATATSNTTLLFLGDNIYDHGMPEKSDPERKGAEKILDTQIALSENFNGQTIFIPGNHDYYNSGVKGLKREADYITKKMGNKNAFLPKNGCPIKKVELSEELELIIIDSQWYLEDWDKNPTMNSDCDITNRDDFFEEFEGLLKKAENKTVLIALHHPMFSNGPHGGQFTWKQQLYPVGNNVPLPIVGTGINLLRKTSGASPQDIQNPIYLQFQKRMITLAQKAPKAVFVSGHEHNLQYIIEENKPQIISGSVSKTSGARIAHNGKFSAGLHGYSKVEVYDDGSSWVFFYTEENGQQKLLFKKEIFPRTPEEKEYGYPENFPPTVKTSIYTKGETKKGITYRTLWGEHYRRYYSTEITVNTVNLDTLFGGLTPIRKGGGHQSRSIRLIDKEGREYIMRAMRKSATQYFQEVAFKDQYIESQFDDTYTEDLLLDIYTMAHPYASFANATLANAVDVFHTNPKLYYIPKQNALKKYNEDYGDELYMIEERPAKGHEEVNSFGNTNTIINTTDFLQKLRKSDDYVLDESSYIRARLFDMAIGDWDRHVDQWRWAEFKKGKKTIFKPVPRDRDQAFSSADGFMLGFASRITRDLAFMQVYKENMRNVKYFNAAGFPLDITLLSESELVDWLVEAKHIQDNLTDEVINSAFQNLPTEVQDETVEKIKKIFKGRITNLQDIAEEYYNNIHKNAIVKGNDKDNWFDIERKRGGETVIKIYNIKDGKKGSQFFEKTFNLKVTKEIWIYGLDDDDVFDVHGSKANNTRLRIVGGQNNDTYNIVNGKKVTVYDYKSSNNTFETTKGKIQLIDDYKLNSHAYKRLRFQRNQVIPLLGINPDDGFRIGVKNIYSVYGFNGNPFTQQYTLNLNYYFETHGFDAKYTMEFANMIHDWNFNLEGQFTSPNYSINFFGIGNESENPDEELGKDYNRVRIAALTAYPSFKWTGRMGSEVSLGGSYEGVNVEKTPGRFIETQPDISGDQQDFVGVYGKFSYENYDNDALRTLGMRAAIDIGWKSNLGDKEENNGYIIPELSLNHKIDGEGKWVIATKMKGKIIIGDNFEFYNGASIGAKDGLRGYRAQRFTGKKSFYQNTDLRLNFQQLKTRLLPLKLGVLAGFDYGRVWAQGENSNKWHTSYGVGFWVVGAEMINLNFSIFNSTDGNYARFGLGFGF</sequence>
<feature type="signal peptide" evidence="1">
    <location>
        <begin position="1"/>
        <end position="24"/>
    </location>
</feature>
<dbReference type="SUPFAM" id="SSF56300">
    <property type="entry name" value="Metallo-dependent phosphatases"/>
    <property type="match status" value="1"/>
</dbReference>
<dbReference type="Pfam" id="PF00149">
    <property type="entry name" value="Metallophos"/>
    <property type="match status" value="1"/>
</dbReference>